<evidence type="ECO:0000313" key="2">
    <source>
        <dbReference type="EMBL" id="CAB3221613.1"/>
    </source>
</evidence>
<dbReference type="EMBL" id="CADEBC010000065">
    <property type="protein sequence ID" value="CAB3221613.1"/>
    <property type="molecule type" value="Genomic_DNA"/>
</dbReference>
<dbReference type="InterPro" id="IPR009003">
    <property type="entry name" value="Peptidase_S1_PA"/>
</dbReference>
<dbReference type="OrthoDB" id="7434223at2759"/>
<keyword evidence="1" id="KW-0732">Signal</keyword>
<comment type="caution">
    <text evidence="2">The sequence shown here is derived from an EMBL/GenBank/DDBJ whole genome shotgun (WGS) entry which is preliminary data.</text>
</comment>
<dbReference type="Proteomes" id="UP000494106">
    <property type="component" value="Unassembled WGS sequence"/>
</dbReference>
<dbReference type="InterPro" id="IPR043504">
    <property type="entry name" value="Peptidase_S1_PA_chymotrypsin"/>
</dbReference>
<feature type="signal peptide" evidence="1">
    <location>
        <begin position="1"/>
        <end position="16"/>
    </location>
</feature>
<reference evidence="2 3" key="1">
    <citation type="submission" date="2020-04" db="EMBL/GenBank/DDBJ databases">
        <authorList>
            <person name="Wallbank WR R."/>
            <person name="Pardo Diaz C."/>
            <person name="Kozak K."/>
            <person name="Martin S."/>
            <person name="Jiggins C."/>
            <person name="Moest M."/>
            <person name="Warren A I."/>
            <person name="Byers J.R.P. K."/>
            <person name="Montejo-Kovacevich G."/>
            <person name="Yen C E."/>
        </authorList>
    </citation>
    <scope>NUCLEOTIDE SEQUENCE [LARGE SCALE GENOMIC DNA]</scope>
</reference>
<proteinExistence type="predicted"/>
<dbReference type="SUPFAM" id="SSF50494">
    <property type="entry name" value="Trypsin-like serine proteases"/>
    <property type="match status" value="1"/>
</dbReference>
<evidence type="ECO:0000256" key="1">
    <source>
        <dbReference type="SAM" id="SignalP"/>
    </source>
</evidence>
<dbReference type="InterPro" id="IPR051333">
    <property type="entry name" value="CLIP_Serine_Protease"/>
</dbReference>
<sequence length="459" mass="51793">MLIIISKVFMADLILTDIINVIFSGSVTIKCQFYACHDDPGFNPEDGMLTQLRFTWLGALQYIHVKTGNPHYYRVPRVVLISRQFVLCTANDAAKVPDGYALGNVAFSDYERDEVECGLTLEEIAAGIDCDPAILLVPIADVLLHPEYKHFHVNHSVALLKLVTTIRSKYMLPLCLPFKNYLKDEATQSSYRILHVDFTSDVPRDFAEEEKEVYTVKVFNTELCNKHGYAEALMDLVGERPNSSQVSPTRVLCSTGCGFRSGAPTVIHEHTGHWSIVALSAGTTQCPDPLRSRSRHNPPHHIALYDYVNWITAAIAGKVVSAFAQDDPFGFVMPRTSRIVERGQSKWVGHWWMGGLRCYDRGDAATDLYKFYHELFSVKPTTSFRMTYYLEINAPHTTAIACVKIGMPYAVRGDPKIWDLNSPTVKLRIPLIHFTQAYKFHVEAWGYNVTSVEESDEDD</sequence>
<dbReference type="PANTHER" id="PTHR24260">
    <property type="match status" value="1"/>
</dbReference>
<gene>
    <name evidence="2" type="ORF">APLA_LOCUS657</name>
</gene>
<dbReference type="PANTHER" id="PTHR24260:SF145">
    <property type="entry name" value="FI17609P1-RELATED"/>
    <property type="match status" value="1"/>
</dbReference>
<organism evidence="2 3">
    <name type="scientific">Arctia plantaginis</name>
    <name type="common">Wood tiger moth</name>
    <name type="synonym">Phalaena plantaginis</name>
    <dbReference type="NCBI Taxonomy" id="874455"/>
    <lineage>
        <taxon>Eukaryota</taxon>
        <taxon>Metazoa</taxon>
        <taxon>Ecdysozoa</taxon>
        <taxon>Arthropoda</taxon>
        <taxon>Hexapoda</taxon>
        <taxon>Insecta</taxon>
        <taxon>Pterygota</taxon>
        <taxon>Neoptera</taxon>
        <taxon>Endopterygota</taxon>
        <taxon>Lepidoptera</taxon>
        <taxon>Glossata</taxon>
        <taxon>Ditrysia</taxon>
        <taxon>Noctuoidea</taxon>
        <taxon>Erebidae</taxon>
        <taxon>Arctiinae</taxon>
        <taxon>Arctia</taxon>
    </lineage>
</organism>
<dbReference type="AlphaFoldDB" id="A0A8S0YQ66"/>
<evidence type="ECO:0000313" key="3">
    <source>
        <dbReference type="Proteomes" id="UP000494106"/>
    </source>
</evidence>
<dbReference type="Gene3D" id="2.40.10.10">
    <property type="entry name" value="Trypsin-like serine proteases"/>
    <property type="match status" value="1"/>
</dbReference>
<keyword evidence="3" id="KW-1185">Reference proteome</keyword>
<name>A0A8S0YQ66_ARCPL</name>
<accession>A0A8S0YQ66</accession>
<protein>
    <submittedName>
        <fullName evidence="2">Uncharacterized protein</fullName>
    </submittedName>
</protein>
<feature type="chain" id="PRO_5035913329" evidence="1">
    <location>
        <begin position="17"/>
        <end position="459"/>
    </location>
</feature>